<dbReference type="GeneID" id="19301571"/>
<organism evidence="1 2">
    <name type="scientific">Gloeophyllum trabeum (strain ATCC 11539 / FP-39264 / Madison 617)</name>
    <name type="common">Brown rot fungus</name>
    <dbReference type="NCBI Taxonomy" id="670483"/>
    <lineage>
        <taxon>Eukaryota</taxon>
        <taxon>Fungi</taxon>
        <taxon>Dikarya</taxon>
        <taxon>Basidiomycota</taxon>
        <taxon>Agaricomycotina</taxon>
        <taxon>Agaricomycetes</taxon>
        <taxon>Gloeophyllales</taxon>
        <taxon>Gloeophyllaceae</taxon>
        <taxon>Gloeophyllum</taxon>
    </lineage>
</organism>
<dbReference type="HOGENOM" id="CLU_1578684_0_0_1"/>
<dbReference type="RefSeq" id="XP_007864271.1">
    <property type="nucleotide sequence ID" value="XM_007866080.1"/>
</dbReference>
<reference evidence="1 2" key="1">
    <citation type="journal article" date="2012" name="Science">
        <title>The Paleozoic origin of enzymatic lignin decomposition reconstructed from 31 fungal genomes.</title>
        <authorList>
            <person name="Floudas D."/>
            <person name="Binder M."/>
            <person name="Riley R."/>
            <person name="Barry K."/>
            <person name="Blanchette R.A."/>
            <person name="Henrissat B."/>
            <person name="Martinez A.T."/>
            <person name="Otillar R."/>
            <person name="Spatafora J.W."/>
            <person name="Yadav J.S."/>
            <person name="Aerts A."/>
            <person name="Benoit I."/>
            <person name="Boyd A."/>
            <person name="Carlson A."/>
            <person name="Copeland A."/>
            <person name="Coutinho P.M."/>
            <person name="de Vries R.P."/>
            <person name="Ferreira P."/>
            <person name="Findley K."/>
            <person name="Foster B."/>
            <person name="Gaskell J."/>
            <person name="Glotzer D."/>
            <person name="Gorecki P."/>
            <person name="Heitman J."/>
            <person name="Hesse C."/>
            <person name="Hori C."/>
            <person name="Igarashi K."/>
            <person name="Jurgens J.A."/>
            <person name="Kallen N."/>
            <person name="Kersten P."/>
            <person name="Kohler A."/>
            <person name="Kuees U."/>
            <person name="Kumar T.K.A."/>
            <person name="Kuo A."/>
            <person name="LaButti K."/>
            <person name="Larrondo L.F."/>
            <person name="Lindquist E."/>
            <person name="Ling A."/>
            <person name="Lombard V."/>
            <person name="Lucas S."/>
            <person name="Lundell T."/>
            <person name="Martin R."/>
            <person name="McLaughlin D.J."/>
            <person name="Morgenstern I."/>
            <person name="Morin E."/>
            <person name="Murat C."/>
            <person name="Nagy L.G."/>
            <person name="Nolan M."/>
            <person name="Ohm R.A."/>
            <person name="Patyshakuliyeva A."/>
            <person name="Rokas A."/>
            <person name="Ruiz-Duenas F.J."/>
            <person name="Sabat G."/>
            <person name="Salamov A."/>
            <person name="Samejima M."/>
            <person name="Schmutz J."/>
            <person name="Slot J.C."/>
            <person name="St John F."/>
            <person name="Stenlid J."/>
            <person name="Sun H."/>
            <person name="Sun S."/>
            <person name="Syed K."/>
            <person name="Tsang A."/>
            <person name="Wiebenga A."/>
            <person name="Young D."/>
            <person name="Pisabarro A."/>
            <person name="Eastwood D.C."/>
            <person name="Martin F."/>
            <person name="Cullen D."/>
            <person name="Grigoriev I.V."/>
            <person name="Hibbett D.S."/>
        </authorList>
    </citation>
    <scope>NUCLEOTIDE SEQUENCE [LARGE SCALE GENOMIC DNA]</scope>
    <source>
        <strain evidence="1 2">ATCC 11539</strain>
    </source>
</reference>
<evidence type="ECO:0000313" key="2">
    <source>
        <dbReference type="Proteomes" id="UP000030669"/>
    </source>
</evidence>
<accession>S7QCP7</accession>
<proteinExistence type="predicted"/>
<dbReference type="Proteomes" id="UP000030669">
    <property type="component" value="Unassembled WGS sequence"/>
</dbReference>
<dbReference type="KEGG" id="gtr:GLOTRDRAFT_127496"/>
<dbReference type="AlphaFoldDB" id="S7QCP7"/>
<sequence>MPALEASAIVGIVGVGLAVGQTRPAYTDFKTNRVLAEGQDARTTGLKKIHQHMHLIKEKDIIRLLNVHDRLDTRHYNLLQDYGYYSLIGWWKAGSLRDESIAWKVDALRTSDISLKHNMGGEGKASGSLQSSEFQLRDNASEAGPSIPMNILSSASPADVASTVVNAGA</sequence>
<name>S7QCP7_GLOTA</name>
<keyword evidence="2" id="KW-1185">Reference proteome</keyword>
<protein>
    <submittedName>
        <fullName evidence="1">Uncharacterized protein</fullName>
    </submittedName>
</protein>
<gene>
    <name evidence="1" type="ORF">GLOTRDRAFT_127496</name>
</gene>
<evidence type="ECO:0000313" key="1">
    <source>
        <dbReference type="EMBL" id="EPQ57122.1"/>
    </source>
</evidence>
<dbReference type="EMBL" id="KB469299">
    <property type="protein sequence ID" value="EPQ57122.1"/>
    <property type="molecule type" value="Genomic_DNA"/>
</dbReference>